<dbReference type="InterPro" id="IPR001810">
    <property type="entry name" value="F-box_dom"/>
</dbReference>
<feature type="domain" description="F-box" evidence="1">
    <location>
        <begin position="11"/>
        <end position="51"/>
    </location>
</feature>
<dbReference type="InterPro" id="IPR036047">
    <property type="entry name" value="F-box-like_dom_sf"/>
</dbReference>
<dbReference type="InterPro" id="IPR055290">
    <property type="entry name" value="At3g26010-like"/>
</dbReference>
<dbReference type="PANTHER" id="PTHR35546">
    <property type="entry name" value="F-BOX PROTEIN INTERACTION DOMAIN PROTEIN-RELATED"/>
    <property type="match status" value="1"/>
</dbReference>
<gene>
    <name evidence="2" type="ORF">RND81_14G169500</name>
</gene>
<dbReference type="AlphaFoldDB" id="A0AAW1GR66"/>
<dbReference type="InterPro" id="IPR056592">
    <property type="entry name" value="Beta-prop_At3g26010-like"/>
</dbReference>
<proteinExistence type="predicted"/>
<organism evidence="2 3">
    <name type="scientific">Saponaria officinalis</name>
    <name type="common">Common soapwort</name>
    <name type="synonym">Lychnis saponaria</name>
    <dbReference type="NCBI Taxonomy" id="3572"/>
    <lineage>
        <taxon>Eukaryota</taxon>
        <taxon>Viridiplantae</taxon>
        <taxon>Streptophyta</taxon>
        <taxon>Embryophyta</taxon>
        <taxon>Tracheophyta</taxon>
        <taxon>Spermatophyta</taxon>
        <taxon>Magnoliopsida</taxon>
        <taxon>eudicotyledons</taxon>
        <taxon>Gunneridae</taxon>
        <taxon>Pentapetalae</taxon>
        <taxon>Caryophyllales</taxon>
        <taxon>Caryophyllaceae</taxon>
        <taxon>Caryophylleae</taxon>
        <taxon>Saponaria</taxon>
    </lineage>
</organism>
<dbReference type="SUPFAM" id="SSF81383">
    <property type="entry name" value="F-box domain"/>
    <property type="match status" value="1"/>
</dbReference>
<evidence type="ECO:0000313" key="2">
    <source>
        <dbReference type="EMBL" id="KAK9666221.1"/>
    </source>
</evidence>
<dbReference type="Gene3D" id="1.20.1280.50">
    <property type="match status" value="1"/>
</dbReference>
<dbReference type="PANTHER" id="PTHR35546:SF25">
    <property type="entry name" value="F-BOX DOMAIN-CONTAINING PROTEIN"/>
    <property type="match status" value="1"/>
</dbReference>
<dbReference type="Pfam" id="PF24750">
    <property type="entry name" value="b-prop_At3g26010-like"/>
    <property type="match status" value="1"/>
</dbReference>
<accession>A0AAW1GR66</accession>
<dbReference type="Pfam" id="PF00646">
    <property type="entry name" value="F-box"/>
    <property type="match status" value="1"/>
</dbReference>
<dbReference type="Proteomes" id="UP001443914">
    <property type="component" value="Unassembled WGS sequence"/>
</dbReference>
<sequence length="435" mass="50152">MVTKNNIFGSLCEDVFINILCRLPMGDVLRCKCVSKEWHQFVSYVYIAWLSAKAPISGIYFRVAKGKEVPFVATFCPQDAKDQQNHVVAYNQSVHYVASAPLKPDLVPYWHHSFDKPSSPEMSLASLLPFDHRGPDFLDSCNGLLLFVERPRPQYFVCNPAIRQCVPVPLPPSSVQLTSLYASLAFDPSESTEYRLVISSLTTQPQCLHVFYSQTGEWKTNELQLEPFTSSKSFKLVRHSVYMKNKVYRLSMFCKILCFDLESMKARVLNCPSQKSPSCPRAVKAEPPPGCIGVSNGVLMYVIDEDEYVCVWLLRKSNESSEWILKNRICSLYLWKSVKKTCFLGRMVWLRYCGFHPTSDILFLGTVSAIYMYHMGSDHLEAVRHLGFYEMHCGYFFPLFLHRNMFVTLKNWCRDVNAKIDDNEDIHDPWCYFEQ</sequence>
<comment type="caution">
    <text evidence="2">The sequence shown here is derived from an EMBL/GenBank/DDBJ whole genome shotgun (WGS) entry which is preliminary data.</text>
</comment>
<keyword evidence="3" id="KW-1185">Reference proteome</keyword>
<dbReference type="EMBL" id="JBDFQZ010000014">
    <property type="protein sequence ID" value="KAK9666220.1"/>
    <property type="molecule type" value="Genomic_DNA"/>
</dbReference>
<dbReference type="EMBL" id="JBDFQZ010000014">
    <property type="protein sequence ID" value="KAK9666221.1"/>
    <property type="molecule type" value="Genomic_DNA"/>
</dbReference>
<evidence type="ECO:0000259" key="1">
    <source>
        <dbReference type="SMART" id="SM00256"/>
    </source>
</evidence>
<name>A0AAW1GR66_SAPOF</name>
<reference evidence="2 3" key="1">
    <citation type="submission" date="2024-03" db="EMBL/GenBank/DDBJ databases">
        <title>WGS assembly of Saponaria officinalis var. Norfolk2.</title>
        <authorList>
            <person name="Jenkins J."/>
            <person name="Shu S."/>
            <person name="Grimwood J."/>
            <person name="Barry K."/>
            <person name="Goodstein D."/>
            <person name="Schmutz J."/>
            <person name="Leebens-Mack J."/>
            <person name="Osbourn A."/>
        </authorList>
    </citation>
    <scope>NUCLEOTIDE SEQUENCE [LARGE SCALE GENOMIC DNA]</scope>
    <source>
        <strain evidence="3">cv. Norfolk2</strain>
        <strain evidence="2">JIC</strain>
        <tissue evidence="2">Leaf</tissue>
    </source>
</reference>
<protein>
    <recommendedName>
        <fullName evidence="1">F-box domain-containing protein</fullName>
    </recommendedName>
</protein>
<evidence type="ECO:0000313" key="3">
    <source>
        <dbReference type="Proteomes" id="UP001443914"/>
    </source>
</evidence>
<dbReference type="SMART" id="SM00256">
    <property type="entry name" value="FBOX"/>
    <property type="match status" value="1"/>
</dbReference>